<evidence type="ECO:0000256" key="2">
    <source>
        <dbReference type="SAM" id="SignalP"/>
    </source>
</evidence>
<keyword evidence="5" id="KW-1185">Reference proteome</keyword>
<comment type="caution">
    <text evidence="3">The sequence shown here is derived from an EMBL/GenBank/DDBJ whole genome shotgun (WGS) entry which is preliminary data.</text>
</comment>
<evidence type="ECO:0000313" key="4">
    <source>
        <dbReference type="EMBL" id="OAJ63086.1"/>
    </source>
</evidence>
<evidence type="ECO:0000256" key="1">
    <source>
        <dbReference type="SAM" id="MobiDB-lite"/>
    </source>
</evidence>
<dbReference type="Proteomes" id="UP000078116">
    <property type="component" value="Unassembled WGS sequence"/>
</dbReference>
<dbReference type="RefSeq" id="WP_064265444.1">
    <property type="nucleotide sequence ID" value="NZ_LXJZ01000030.1"/>
</dbReference>
<evidence type="ECO:0000313" key="3">
    <source>
        <dbReference type="EMBL" id="OAJ57916.1"/>
    </source>
</evidence>
<keyword evidence="2" id="KW-0732">Signal</keyword>
<feature type="signal peptide" evidence="2">
    <location>
        <begin position="1"/>
        <end position="30"/>
    </location>
</feature>
<feature type="compositionally biased region" description="Low complexity" evidence="1">
    <location>
        <begin position="88"/>
        <end position="100"/>
    </location>
</feature>
<sequence>MAYCSDKRALLHRCLVIASCALASPVVSFAQSTAPVTRAQVRAELIRLEQAGYRMGDGDHTKYPEQIQAAEAKVAAQDSQQAGNSDVGGTTTNGTSASGSVQPVTRTSPSSCVGPASYCTLFFGN</sequence>
<accession>A0A1A9N5J4</accession>
<protein>
    <recommendedName>
        <fullName evidence="7">DUF4148 domain-containing protein</fullName>
    </recommendedName>
</protein>
<dbReference type="EMBL" id="LXKA01000320">
    <property type="protein sequence ID" value="OAJ57916.1"/>
    <property type="molecule type" value="Genomic_DNA"/>
</dbReference>
<dbReference type="OrthoDB" id="9104200at2"/>
<dbReference type="InterPro" id="IPR025421">
    <property type="entry name" value="DUF4148"/>
</dbReference>
<feature type="chain" id="PRO_5008393587" description="DUF4148 domain-containing protein" evidence="2">
    <location>
        <begin position="31"/>
        <end position="125"/>
    </location>
</feature>
<dbReference type="EMBL" id="LXJZ01000030">
    <property type="protein sequence ID" value="OAJ63086.1"/>
    <property type="molecule type" value="Genomic_DNA"/>
</dbReference>
<organism evidence="3 6">
    <name type="scientific">Paraburkholderia ginsengiterrae</name>
    <dbReference type="NCBI Taxonomy" id="1462993"/>
    <lineage>
        <taxon>Bacteria</taxon>
        <taxon>Pseudomonadati</taxon>
        <taxon>Pseudomonadota</taxon>
        <taxon>Betaproteobacteria</taxon>
        <taxon>Burkholderiales</taxon>
        <taxon>Burkholderiaceae</taxon>
        <taxon>Paraburkholderia</taxon>
    </lineage>
</organism>
<name>A0A1A9N5J4_9BURK</name>
<dbReference type="Proteomes" id="UP000077961">
    <property type="component" value="Unassembled WGS sequence"/>
</dbReference>
<dbReference type="AlphaFoldDB" id="A0A1A9N5J4"/>
<evidence type="ECO:0000313" key="5">
    <source>
        <dbReference type="Proteomes" id="UP000077961"/>
    </source>
</evidence>
<evidence type="ECO:0000313" key="6">
    <source>
        <dbReference type="Proteomes" id="UP000078116"/>
    </source>
</evidence>
<dbReference type="Pfam" id="PF13663">
    <property type="entry name" value="DUF4148"/>
    <property type="match status" value="1"/>
</dbReference>
<gene>
    <name evidence="4" type="ORF">A6V36_19810</name>
    <name evidence="3" type="ORF">A6V37_28900</name>
</gene>
<proteinExistence type="predicted"/>
<evidence type="ECO:0008006" key="7">
    <source>
        <dbReference type="Google" id="ProtNLM"/>
    </source>
</evidence>
<feature type="region of interest" description="Disordered" evidence="1">
    <location>
        <begin position="71"/>
        <end position="107"/>
    </location>
</feature>
<reference evidence="5 6" key="1">
    <citation type="submission" date="2016-04" db="EMBL/GenBank/DDBJ databases">
        <title>Reclassification of Paraburkholderia panaciterrae (Farh et al. 2015) Dobritsa &amp; Samadpour 2016 as a later homotypic synonym of Paraburkholderia ginsengiterrae (Farh et al. 2015) Dobritsa &amp; Samadpour 2016.</title>
        <authorList>
            <person name="Dobritsa A.P."/>
            <person name="Kutumbaka K."/>
            <person name="Samadpour M."/>
        </authorList>
    </citation>
    <scope>NUCLEOTIDE SEQUENCE [LARGE SCALE GENOMIC DNA]</scope>
    <source>
        <strain evidence="3 6">DCY85</strain>
        <strain evidence="4 5">DCY85-1</strain>
    </source>
</reference>